<gene>
    <name evidence="4" type="ORF">DYU05_09185</name>
</gene>
<feature type="binding site" evidence="3">
    <location>
        <position position="264"/>
    </location>
    <ligand>
        <name>Mg(2+)</name>
        <dbReference type="ChEBI" id="CHEBI:18420"/>
        <label>1</label>
    </ligand>
</feature>
<keyword evidence="2 4" id="KW-0378">Hydrolase</keyword>
<feature type="binding site" evidence="3">
    <location>
        <position position="54"/>
    </location>
    <ligand>
        <name>Mg(2+)</name>
        <dbReference type="ChEBI" id="CHEBI:18420"/>
        <label>1</label>
    </ligand>
</feature>
<dbReference type="InterPro" id="IPR050792">
    <property type="entry name" value="ADP-ribosylglycohydrolase"/>
</dbReference>
<dbReference type="SUPFAM" id="SSF101478">
    <property type="entry name" value="ADP-ribosylglycohydrolase"/>
    <property type="match status" value="1"/>
</dbReference>
<sequence length="310" mass="34324">MENICRGILFGVAIGDALGVPAEFKSREQLVNSPVTNMIGWGTHEQPPGTFSDDSSLTFCLAEAIADGFDLNKVASNMINWRYRKYWTAHNEVFDVGITTQSAIDRLGAGERPEFAGDFDERSNGNGSLMRILPLLVFIKDKAVNQRYELIKQVSSITHMHVRSVISCFYYLEFALGLLNGGDKIAVYQNLQVTVAEYLRSIEIVAGERQMFDRLLIDRIDMIPEGQIQSSGYVLHTLEASIWCLLNSDSYKDAVLKAVNLGNDTDTTAAVTGGLAALLYGYQTIPAEWLNQLARKDDIEDLAIRLSGAV</sequence>
<dbReference type="AlphaFoldDB" id="A0A3E2NYK2"/>
<evidence type="ECO:0000256" key="3">
    <source>
        <dbReference type="PIRSR" id="PIRSR605502-1"/>
    </source>
</evidence>
<keyword evidence="5" id="KW-1185">Reference proteome</keyword>
<evidence type="ECO:0000313" key="4">
    <source>
        <dbReference type="EMBL" id="RFZ86106.1"/>
    </source>
</evidence>
<dbReference type="EMBL" id="QWDE01000001">
    <property type="protein sequence ID" value="RFZ86106.1"/>
    <property type="molecule type" value="Genomic_DNA"/>
</dbReference>
<protein>
    <submittedName>
        <fullName evidence="4">ADP-ribosylglycohydrolase family protein</fullName>
    </submittedName>
</protein>
<dbReference type="GO" id="GO:0046872">
    <property type="term" value="F:metal ion binding"/>
    <property type="evidence" value="ECO:0007669"/>
    <property type="project" value="UniProtKB-KW"/>
</dbReference>
<dbReference type="Proteomes" id="UP000260823">
    <property type="component" value="Unassembled WGS sequence"/>
</dbReference>
<dbReference type="InterPro" id="IPR005502">
    <property type="entry name" value="Ribosyl_crysJ1"/>
</dbReference>
<dbReference type="OrthoDB" id="9798107at2"/>
<evidence type="ECO:0000313" key="5">
    <source>
        <dbReference type="Proteomes" id="UP000260823"/>
    </source>
</evidence>
<dbReference type="PANTHER" id="PTHR16222:SF24">
    <property type="entry name" value="ADP-RIBOSYLHYDROLASE ARH3"/>
    <property type="match status" value="1"/>
</dbReference>
<feature type="binding site" evidence="3">
    <location>
        <position position="266"/>
    </location>
    <ligand>
        <name>Mg(2+)</name>
        <dbReference type="ChEBI" id="CHEBI:18420"/>
        <label>1</label>
    </ligand>
</feature>
<comment type="cofactor">
    <cofactor evidence="3">
        <name>Mg(2+)</name>
        <dbReference type="ChEBI" id="CHEBI:18420"/>
    </cofactor>
    <text evidence="3">Binds 2 magnesium ions per subunit.</text>
</comment>
<dbReference type="InterPro" id="IPR036705">
    <property type="entry name" value="Ribosyl_crysJ1_sf"/>
</dbReference>
<dbReference type="GO" id="GO:0016787">
    <property type="term" value="F:hydrolase activity"/>
    <property type="evidence" value="ECO:0007669"/>
    <property type="project" value="UniProtKB-KW"/>
</dbReference>
<evidence type="ECO:0000256" key="1">
    <source>
        <dbReference type="ARBA" id="ARBA00010702"/>
    </source>
</evidence>
<feature type="binding site" evidence="3">
    <location>
        <position position="267"/>
    </location>
    <ligand>
        <name>Mg(2+)</name>
        <dbReference type="ChEBI" id="CHEBI:18420"/>
        <label>1</label>
    </ligand>
</feature>
<evidence type="ECO:0000256" key="2">
    <source>
        <dbReference type="ARBA" id="ARBA00022801"/>
    </source>
</evidence>
<reference evidence="4 5" key="1">
    <citation type="submission" date="2018-08" db="EMBL/GenBank/DDBJ databases">
        <title>Mucilaginibacter terrae sp. nov., isolated from manganese diggings.</title>
        <authorList>
            <person name="Huang Y."/>
            <person name="Zhou Z."/>
        </authorList>
    </citation>
    <scope>NUCLEOTIDE SEQUENCE [LARGE SCALE GENOMIC DNA]</scope>
    <source>
        <strain evidence="4 5">ZH6</strain>
    </source>
</reference>
<keyword evidence="3" id="KW-0460">Magnesium</keyword>
<feature type="binding site" evidence="3">
    <location>
        <position position="52"/>
    </location>
    <ligand>
        <name>Mg(2+)</name>
        <dbReference type="ChEBI" id="CHEBI:18420"/>
        <label>1</label>
    </ligand>
</feature>
<name>A0A3E2NYK2_9SPHI</name>
<comment type="caution">
    <text evidence="4">The sequence shown here is derived from an EMBL/GenBank/DDBJ whole genome shotgun (WGS) entry which is preliminary data.</text>
</comment>
<keyword evidence="3" id="KW-0479">Metal-binding</keyword>
<proteinExistence type="inferred from homology"/>
<accession>A0A3E2NYK2</accession>
<dbReference type="Gene3D" id="1.10.4080.10">
    <property type="entry name" value="ADP-ribosylation/Crystallin J1"/>
    <property type="match status" value="1"/>
</dbReference>
<dbReference type="Pfam" id="PF03747">
    <property type="entry name" value="ADP_ribosyl_GH"/>
    <property type="match status" value="1"/>
</dbReference>
<feature type="binding site" evidence="3">
    <location>
        <position position="53"/>
    </location>
    <ligand>
        <name>Mg(2+)</name>
        <dbReference type="ChEBI" id="CHEBI:18420"/>
        <label>1</label>
    </ligand>
</feature>
<dbReference type="PANTHER" id="PTHR16222">
    <property type="entry name" value="ADP-RIBOSYLGLYCOHYDROLASE"/>
    <property type="match status" value="1"/>
</dbReference>
<organism evidence="4 5">
    <name type="scientific">Mucilaginibacter terrenus</name>
    <dbReference type="NCBI Taxonomy" id="2482727"/>
    <lineage>
        <taxon>Bacteria</taxon>
        <taxon>Pseudomonadati</taxon>
        <taxon>Bacteroidota</taxon>
        <taxon>Sphingobacteriia</taxon>
        <taxon>Sphingobacteriales</taxon>
        <taxon>Sphingobacteriaceae</taxon>
        <taxon>Mucilaginibacter</taxon>
    </lineage>
</organism>
<comment type="similarity">
    <text evidence="1">Belongs to the ADP-ribosylglycohydrolase family.</text>
</comment>